<dbReference type="InterPro" id="IPR035903">
    <property type="entry name" value="HesB-like_dom_sf"/>
</dbReference>
<comment type="caution">
    <text evidence="1">The sequence shown here is derived from an EMBL/GenBank/DDBJ whole genome shotgun (WGS) entry which is preliminary data.</text>
</comment>
<keyword evidence="2" id="KW-1185">Reference proteome</keyword>
<dbReference type="Proteomes" id="UP001523262">
    <property type="component" value="Unassembled WGS sequence"/>
</dbReference>
<proteinExistence type="predicted"/>
<dbReference type="SUPFAM" id="SSF89360">
    <property type="entry name" value="HesB-like domain"/>
    <property type="match status" value="1"/>
</dbReference>
<evidence type="ECO:0000313" key="1">
    <source>
        <dbReference type="EMBL" id="MCM2533784.1"/>
    </source>
</evidence>
<protein>
    <recommendedName>
        <fullName evidence="3">HesB/YadR/YfhF family protein</fullName>
    </recommendedName>
</protein>
<organism evidence="1 2">
    <name type="scientific">Neobacillus pocheonensis</name>
    <dbReference type="NCBI Taxonomy" id="363869"/>
    <lineage>
        <taxon>Bacteria</taxon>
        <taxon>Bacillati</taxon>
        <taxon>Bacillota</taxon>
        <taxon>Bacilli</taxon>
        <taxon>Bacillales</taxon>
        <taxon>Bacillaceae</taxon>
        <taxon>Neobacillus</taxon>
    </lineage>
</organism>
<sequence>MMISIDEKAFTWFKKEFVFDKSFSIRMFPQYAGFGQENKGFSLAFAAETPTNAGFIKEVNGITFYVEGNDVWFFEETETYLSADDLFDELQINYKEETNSVIN</sequence>
<dbReference type="EMBL" id="JAMQCR010000001">
    <property type="protein sequence ID" value="MCM2533784.1"/>
    <property type="molecule type" value="Genomic_DNA"/>
</dbReference>
<accession>A0ABT0WE47</accession>
<name>A0ABT0WE47_9BACI</name>
<gene>
    <name evidence="1" type="ORF">NDK43_17050</name>
</gene>
<reference evidence="1 2" key="1">
    <citation type="submission" date="2022-06" db="EMBL/GenBank/DDBJ databases">
        <authorList>
            <person name="Jeon C.O."/>
        </authorList>
    </citation>
    <scope>NUCLEOTIDE SEQUENCE [LARGE SCALE GENOMIC DNA]</scope>
    <source>
        <strain evidence="1 2">KCTC 13943</strain>
    </source>
</reference>
<evidence type="ECO:0008006" key="3">
    <source>
        <dbReference type="Google" id="ProtNLM"/>
    </source>
</evidence>
<evidence type="ECO:0000313" key="2">
    <source>
        <dbReference type="Proteomes" id="UP001523262"/>
    </source>
</evidence>